<keyword evidence="3" id="KW-0285">Flavoprotein</keyword>
<evidence type="ECO:0000256" key="8">
    <source>
        <dbReference type="PIRSR" id="PIRSR000362-2"/>
    </source>
</evidence>
<feature type="binding site" evidence="7">
    <location>
        <position position="33"/>
    </location>
    <ligand>
        <name>FAD</name>
        <dbReference type="ChEBI" id="CHEBI:57692"/>
    </ligand>
</feature>
<feature type="domain" description="FAD/NAD(P)-binding" evidence="9">
    <location>
        <begin position="4"/>
        <end position="164"/>
    </location>
</feature>
<name>A0A1Y6BS99_9PROT</name>
<evidence type="ECO:0000256" key="6">
    <source>
        <dbReference type="ARBA" id="ARBA00023002"/>
    </source>
</evidence>
<dbReference type="STRING" id="560819.SAMN05428998_10693"/>
<feature type="binding site" evidence="7">
    <location>
        <begin position="352"/>
        <end position="354"/>
    </location>
    <ligand>
        <name>FAD</name>
        <dbReference type="ChEBI" id="CHEBI:57692"/>
    </ligand>
</feature>
<feature type="binding site" evidence="8">
    <location>
        <begin position="192"/>
        <end position="193"/>
    </location>
    <ligand>
        <name>NADP(+)</name>
        <dbReference type="ChEBI" id="CHEBI:58349"/>
    </ligand>
</feature>
<evidence type="ECO:0000313" key="10">
    <source>
        <dbReference type="EMBL" id="SMF17302.1"/>
    </source>
</evidence>
<dbReference type="SUPFAM" id="SSF51971">
    <property type="entry name" value="Nucleotide-binding domain"/>
    <property type="match status" value="1"/>
</dbReference>
<dbReference type="Gene3D" id="3.50.50.60">
    <property type="entry name" value="FAD/NAD(P)-binding domain"/>
    <property type="match status" value="1"/>
</dbReference>
<protein>
    <submittedName>
        <fullName evidence="10">Ferredoxin--NADP+ reductase</fullName>
    </submittedName>
</protein>
<dbReference type="Proteomes" id="UP000192917">
    <property type="component" value="Unassembled WGS sequence"/>
</dbReference>
<keyword evidence="5 8" id="KW-0521">NADP</keyword>
<organism evidence="10 11">
    <name type="scientific">Tistlia consotensis USBA 355</name>
    <dbReference type="NCBI Taxonomy" id="560819"/>
    <lineage>
        <taxon>Bacteria</taxon>
        <taxon>Pseudomonadati</taxon>
        <taxon>Pseudomonadota</taxon>
        <taxon>Alphaproteobacteria</taxon>
        <taxon>Rhodospirillales</taxon>
        <taxon>Rhodovibrionaceae</taxon>
        <taxon>Tistlia</taxon>
    </lineage>
</organism>
<comment type="cofactor">
    <cofactor evidence="1 7">
        <name>FAD</name>
        <dbReference type="ChEBI" id="CHEBI:57692"/>
    </cofactor>
</comment>
<dbReference type="InterPro" id="IPR021163">
    <property type="entry name" value="Ferredox_Rdtase_adrenod"/>
</dbReference>
<dbReference type="AlphaFoldDB" id="A0A1Y6BS99"/>
<feature type="binding site" evidence="8">
    <location>
        <begin position="148"/>
        <end position="151"/>
    </location>
    <ligand>
        <name>NADP(+)</name>
        <dbReference type="ChEBI" id="CHEBI:58349"/>
    </ligand>
</feature>
<evidence type="ECO:0000256" key="2">
    <source>
        <dbReference type="ARBA" id="ARBA00008312"/>
    </source>
</evidence>
<keyword evidence="11" id="KW-1185">Reference proteome</keyword>
<keyword evidence="6" id="KW-0560">Oxidoreductase</keyword>
<dbReference type="PANTHER" id="PTHR48467">
    <property type="entry name" value="GLUTAMATE SYNTHASE 1 [NADH], CHLOROPLASTIC-LIKE"/>
    <property type="match status" value="1"/>
</dbReference>
<feature type="binding site" evidence="7">
    <location>
        <position position="41"/>
    </location>
    <ligand>
        <name>FAD</name>
        <dbReference type="ChEBI" id="CHEBI:57692"/>
    </ligand>
</feature>
<dbReference type="InterPro" id="IPR023753">
    <property type="entry name" value="FAD/NAD-binding_dom"/>
</dbReference>
<evidence type="ECO:0000256" key="7">
    <source>
        <dbReference type="PIRSR" id="PIRSR000362-1"/>
    </source>
</evidence>
<reference evidence="10 11" key="1">
    <citation type="submission" date="2017-04" db="EMBL/GenBank/DDBJ databases">
        <authorList>
            <person name="Afonso C.L."/>
            <person name="Miller P.J."/>
            <person name="Scott M.A."/>
            <person name="Spackman E."/>
            <person name="Goraichik I."/>
            <person name="Dimitrov K.M."/>
            <person name="Suarez D.L."/>
            <person name="Swayne D.E."/>
        </authorList>
    </citation>
    <scope>NUCLEOTIDE SEQUENCE [LARGE SCALE GENOMIC DNA]</scope>
    <source>
        <strain evidence="10 11">USBA 355</strain>
    </source>
</reference>
<evidence type="ECO:0000256" key="3">
    <source>
        <dbReference type="ARBA" id="ARBA00022630"/>
    </source>
</evidence>
<dbReference type="GO" id="GO:0016491">
    <property type="term" value="F:oxidoreductase activity"/>
    <property type="evidence" value="ECO:0007669"/>
    <property type="project" value="UniProtKB-KW"/>
</dbReference>
<evidence type="ECO:0000256" key="1">
    <source>
        <dbReference type="ARBA" id="ARBA00001974"/>
    </source>
</evidence>
<sequence>MPLSVAIVGSGPSGFYAAEALLKGGDVAIDLIERLPTPFGLVRGGVAPDHQSTKQVVRAFERTARDKAVAYFGHVEIGRDLSMDELCGLYDAVVLAVGAPADRPLGIPGEELPGVVGSAAFVGWYNGHPDFARVDPPLSTERAVVIGNGNVALDVARVLVKTPQEMAASDIAEEAEAAISAAPLREVVLLGRRGPVEARFTLKELREMGTLAAAAVALDPAQLPAAAPAGLPERKRRLAERNLEILRGLAAAAAARPKRVRFEFYARPVAVLGARRVEGLRWERTELRDGRVVGTGQLHDLPCGLIVPAIGYRSKRIPGVPFDAGRGRLRNRDGRIAEGLYCVGWCKRGPSGVIGSNKQDGDLAAETIRRELGPRVAGGGGKPGRPGLQRLLSARGVRWVDYPAWQAIDAAERAAAAEGAPRRKFVSIDDMLALLDQASPHGS</sequence>
<evidence type="ECO:0000259" key="9">
    <source>
        <dbReference type="Pfam" id="PF07992"/>
    </source>
</evidence>
<feature type="binding site" evidence="8">
    <location>
        <position position="204"/>
    </location>
    <ligand>
        <name>NADP(+)</name>
        <dbReference type="ChEBI" id="CHEBI:58349"/>
    </ligand>
</feature>
<proteinExistence type="inferred from homology"/>
<dbReference type="InterPro" id="IPR036188">
    <property type="entry name" value="FAD/NAD-bd_sf"/>
</dbReference>
<feature type="binding site" evidence="7">
    <location>
        <position position="13"/>
    </location>
    <ligand>
        <name>FAD</name>
        <dbReference type="ChEBI" id="CHEBI:57692"/>
    </ligand>
</feature>
<feature type="binding site" evidence="8">
    <location>
        <position position="352"/>
    </location>
    <ligand>
        <name>NADP(+)</name>
        <dbReference type="ChEBI" id="CHEBI:58349"/>
    </ligand>
</feature>
<evidence type="ECO:0000256" key="4">
    <source>
        <dbReference type="ARBA" id="ARBA00022827"/>
    </source>
</evidence>
<dbReference type="EMBL" id="FWZX01000006">
    <property type="protein sequence ID" value="SMF17302.1"/>
    <property type="molecule type" value="Genomic_DNA"/>
</dbReference>
<dbReference type="InterPro" id="IPR055275">
    <property type="entry name" value="Ferredox_Rdtase"/>
</dbReference>
<comment type="similarity">
    <text evidence="2">Belongs to the ferredoxin--NADP reductase type 1 family.</text>
</comment>
<dbReference type="PIRSF" id="PIRSF000362">
    <property type="entry name" value="FNR"/>
    <property type="match status" value="1"/>
</dbReference>
<dbReference type="RefSeq" id="WP_085122556.1">
    <property type="nucleotide sequence ID" value="NZ_FWZX01000006.1"/>
</dbReference>
<evidence type="ECO:0000256" key="5">
    <source>
        <dbReference type="ARBA" id="ARBA00022857"/>
    </source>
</evidence>
<gene>
    <name evidence="10" type="ORF">SAMN05428998_10693</name>
</gene>
<keyword evidence="4 7" id="KW-0274">FAD</keyword>
<dbReference type="PANTHER" id="PTHR48467:SF1">
    <property type="entry name" value="GLUTAMATE SYNTHASE 1 [NADH], CHLOROPLASTIC-LIKE"/>
    <property type="match status" value="1"/>
</dbReference>
<feature type="binding site" evidence="7">
    <location>
        <position position="345"/>
    </location>
    <ligand>
        <name>FAD</name>
        <dbReference type="ChEBI" id="CHEBI:57692"/>
    </ligand>
</feature>
<accession>A0A1Y6BS99</accession>
<dbReference type="Pfam" id="PF07992">
    <property type="entry name" value="Pyr_redox_2"/>
    <property type="match status" value="1"/>
</dbReference>
<evidence type="ECO:0000313" key="11">
    <source>
        <dbReference type="Proteomes" id="UP000192917"/>
    </source>
</evidence>
<dbReference type="PRINTS" id="PR00419">
    <property type="entry name" value="ADXRDTASE"/>
</dbReference>
<dbReference type="Gene3D" id="3.40.50.720">
    <property type="entry name" value="NAD(P)-binding Rossmann-like Domain"/>
    <property type="match status" value="1"/>
</dbReference>
<feature type="binding site" evidence="7">
    <location>
        <position position="77"/>
    </location>
    <ligand>
        <name>FAD</name>
        <dbReference type="ChEBI" id="CHEBI:57692"/>
    </ligand>
</feature>